<feature type="domain" description="Inner membrane protein YqiJ N-terminal" evidence="3">
    <location>
        <begin position="11"/>
        <end position="108"/>
    </location>
</feature>
<dbReference type="InterPro" id="IPR010840">
    <property type="entry name" value="YqiJ_OB"/>
</dbReference>
<keyword evidence="1" id="KW-1133">Transmembrane helix</keyword>
<dbReference type="EMBL" id="QENQ01000001">
    <property type="protein sequence ID" value="PVX31310.1"/>
    <property type="molecule type" value="Genomic_DNA"/>
</dbReference>
<evidence type="ECO:0000259" key="3">
    <source>
        <dbReference type="Pfam" id="PF21001"/>
    </source>
</evidence>
<dbReference type="RefSeq" id="WP_116470693.1">
    <property type="nucleotide sequence ID" value="NZ_QENQ01000001.1"/>
</dbReference>
<keyword evidence="1" id="KW-0472">Membrane</keyword>
<evidence type="ECO:0000256" key="1">
    <source>
        <dbReference type="SAM" id="Phobius"/>
    </source>
</evidence>
<gene>
    <name evidence="4" type="ORF">DD559_03735</name>
</gene>
<evidence type="ECO:0008006" key="6">
    <source>
        <dbReference type="Google" id="ProtNLM"/>
    </source>
</evidence>
<comment type="caution">
    <text evidence="4">The sequence shown here is derived from an EMBL/GenBank/DDBJ whole genome shotgun (WGS) entry which is preliminary data.</text>
</comment>
<sequence>MFDVIFAPGSVAFVSALVLMLFIGAVQLLGLGGDWAELDSDIDGDASIDMLGWLGFGQVPLLILLVVFLSIFGVLGLCVQQAAHDWRGAALGGWIAVPAVALASLPLTGLAVRGIARLLPRDLTTAVPIESLIGTTARIVIGRAAPGSPARAQAHDAYGQVHYVMVEPDSPGQSFEQGEAVLLIRREGETFRAISWGDHRLPRLED</sequence>
<dbReference type="Pfam" id="PF07290">
    <property type="entry name" value="YqiJ_OB"/>
    <property type="match status" value="1"/>
</dbReference>
<evidence type="ECO:0000313" key="4">
    <source>
        <dbReference type="EMBL" id="PVX31310.1"/>
    </source>
</evidence>
<name>A0A2U0SIZ0_9SPHN</name>
<evidence type="ECO:0000259" key="2">
    <source>
        <dbReference type="Pfam" id="PF07290"/>
    </source>
</evidence>
<organism evidence="4 5">
    <name type="scientific">Sphingomonas pokkalii</name>
    <dbReference type="NCBI Taxonomy" id="2175090"/>
    <lineage>
        <taxon>Bacteria</taxon>
        <taxon>Pseudomonadati</taxon>
        <taxon>Pseudomonadota</taxon>
        <taxon>Alphaproteobacteria</taxon>
        <taxon>Sphingomonadales</taxon>
        <taxon>Sphingomonadaceae</taxon>
        <taxon>Sphingomonas</taxon>
    </lineage>
</organism>
<accession>A0A2U0SIZ0</accession>
<keyword evidence="5" id="KW-1185">Reference proteome</keyword>
<evidence type="ECO:0000313" key="5">
    <source>
        <dbReference type="Proteomes" id="UP000245890"/>
    </source>
</evidence>
<reference evidence="4 5" key="1">
    <citation type="submission" date="2018-05" db="EMBL/GenBank/DDBJ databases">
        <title>Description of Sphingomonas pokkalii sp nov, isolated from the rhizosphere of saline tolerant pokkali rice and its draft genome analysis.</title>
        <authorList>
            <person name="Menon R."/>
            <person name="Kumari S."/>
            <person name="Rameshkumar N."/>
        </authorList>
    </citation>
    <scope>NUCLEOTIDE SEQUENCE [LARGE SCALE GENOMIC DNA]</scope>
    <source>
        <strain evidence="4 5">L3B27</strain>
    </source>
</reference>
<dbReference type="Pfam" id="PF21001">
    <property type="entry name" value="YqiJ_N"/>
    <property type="match status" value="1"/>
</dbReference>
<protein>
    <recommendedName>
        <fullName evidence="6">DUF1449 domain-containing protein</fullName>
    </recommendedName>
</protein>
<proteinExistence type="predicted"/>
<dbReference type="InterPro" id="IPR048376">
    <property type="entry name" value="YqiJ_N"/>
</dbReference>
<dbReference type="OrthoDB" id="7207054at2"/>
<feature type="transmembrane region" description="Helical" evidence="1">
    <location>
        <begin position="91"/>
        <end position="112"/>
    </location>
</feature>
<dbReference type="AlphaFoldDB" id="A0A2U0SIZ0"/>
<feature type="domain" description="Inner membrane protein YqiJ OB-fold" evidence="2">
    <location>
        <begin position="131"/>
        <end position="194"/>
    </location>
</feature>
<dbReference type="Proteomes" id="UP000245890">
    <property type="component" value="Unassembled WGS sequence"/>
</dbReference>
<keyword evidence="1" id="KW-0812">Transmembrane</keyword>
<feature type="transmembrane region" description="Helical" evidence="1">
    <location>
        <begin position="12"/>
        <end position="33"/>
    </location>
</feature>
<feature type="transmembrane region" description="Helical" evidence="1">
    <location>
        <begin position="53"/>
        <end position="79"/>
    </location>
</feature>